<comment type="caution">
    <text evidence="2">The sequence shown here is derived from an EMBL/GenBank/DDBJ whole genome shotgun (WGS) entry which is preliminary data.</text>
</comment>
<reference evidence="2 3" key="1">
    <citation type="submission" date="2019-03" db="EMBL/GenBank/DDBJ databases">
        <title>Draft genome sequence of Xylaria hypoxylon DSM 108379, a ubiquitous saprotrophic-parasitic fungi on hardwood.</title>
        <authorList>
            <person name="Buettner E."/>
            <person name="Leonhardt S."/>
            <person name="Gebauer A.M."/>
            <person name="Liers C."/>
            <person name="Hofrichter M."/>
            <person name="Kellner H."/>
        </authorList>
    </citation>
    <scope>NUCLEOTIDE SEQUENCE [LARGE SCALE GENOMIC DNA]</scope>
    <source>
        <strain evidence="2 3">DSM 108379</strain>
    </source>
</reference>
<sequence length="661" mass="70783">MAPSAPSTPGARDKRGSRRGLSSTYDTAGAQASGIRGCREVGVRPGQRLATREAVKEVIVIDSDSDSYSYSESGSDDGDGDSDGIGSSAEPAPAPAPAPLPLPVPAAGSSLKRVPVEGRTDRTSTADLLTPQRQFSGFWDLVESKTPTKKIGSQASGPSGLFVTNTNTPSRAPRGSLGSTYARRPTPSGKVAGVKDEKTDIKVTVSRQKPAASTSTTTTTAVTTTRNGTLPRHSSPVLPPTMAPAVKARVYSAPRPGPRRNINSGSKKLEAFGFVSAASLLAAGTATVTTRNAGAITPTPILKPSSISQPIAKPIKKEAFRPTEVVRAQPKNLQSPPRTTHDTSTAITPVPIAKPIHRDTIKVEEASNLRPLPRTPENTTAAKRAAVLSSSIGTYGDPYAISSDSDSDDDGNGELRSVLSVKSLNSFAETAGAHETASDVEAVLNQFPAWLDSPIPPGHRSSYLATSTTTRPTANARPATIVRSSKRLWDYGDKNESREGKEKRRIIFAGGDGFSPSPVPTKRAASPIKRITSTEQIAILGRSSPAPARQVASHIERINGPVKKITAFGVNPNSSGHINLNSNYNHNHNHNHNHNQEQDQDQDHRVIRENTPPPKEKGEKKKKKKKRKVRSSGNKTSCRYRNHNRETWRPKKRRKVKRESI</sequence>
<feature type="compositionally biased region" description="Low complexity" evidence="1">
    <location>
        <begin position="577"/>
        <end position="586"/>
    </location>
</feature>
<feature type="compositionally biased region" description="Low complexity" evidence="1">
    <location>
        <begin position="211"/>
        <end position="225"/>
    </location>
</feature>
<feature type="compositionally biased region" description="Pro residues" evidence="1">
    <location>
        <begin position="92"/>
        <end position="104"/>
    </location>
</feature>
<feature type="compositionally biased region" description="Basic residues" evidence="1">
    <location>
        <begin position="650"/>
        <end position="661"/>
    </location>
</feature>
<dbReference type="Proteomes" id="UP000297716">
    <property type="component" value="Unassembled WGS sequence"/>
</dbReference>
<gene>
    <name evidence="2" type="ORF">E0Z10_g5733</name>
</gene>
<evidence type="ECO:0000313" key="3">
    <source>
        <dbReference type="Proteomes" id="UP000297716"/>
    </source>
</evidence>
<feature type="compositionally biased region" description="Basic residues" evidence="1">
    <location>
        <begin position="620"/>
        <end position="630"/>
    </location>
</feature>
<feature type="compositionally biased region" description="Basic and acidic residues" evidence="1">
    <location>
        <begin position="594"/>
        <end position="619"/>
    </location>
</feature>
<evidence type="ECO:0000313" key="2">
    <source>
        <dbReference type="EMBL" id="TGJ83019.1"/>
    </source>
</evidence>
<dbReference type="AlphaFoldDB" id="A0A4Z0YFE0"/>
<protein>
    <submittedName>
        <fullName evidence="2">Uncharacterized protein</fullName>
    </submittedName>
</protein>
<accession>A0A4Z0YFE0</accession>
<dbReference type="EMBL" id="SKBN01000107">
    <property type="protein sequence ID" value="TGJ83019.1"/>
    <property type="molecule type" value="Genomic_DNA"/>
</dbReference>
<feature type="region of interest" description="Disordered" evidence="1">
    <location>
        <begin position="149"/>
        <end position="240"/>
    </location>
</feature>
<name>A0A4Z0YFE0_9PEZI</name>
<feature type="compositionally biased region" description="Basic and acidic residues" evidence="1">
    <location>
        <begin position="114"/>
        <end position="124"/>
    </location>
</feature>
<feature type="region of interest" description="Disordered" evidence="1">
    <location>
        <begin position="1"/>
        <end position="127"/>
    </location>
</feature>
<feature type="compositionally biased region" description="Polar residues" evidence="1">
    <location>
        <begin position="151"/>
        <end position="170"/>
    </location>
</feature>
<proteinExistence type="predicted"/>
<evidence type="ECO:0000256" key="1">
    <source>
        <dbReference type="SAM" id="MobiDB-lite"/>
    </source>
</evidence>
<dbReference type="OrthoDB" id="4769955at2759"/>
<feature type="region of interest" description="Disordered" evidence="1">
    <location>
        <begin position="573"/>
        <end position="661"/>
    </location>
</feature>
<keyword evidence="3" id="KW-1185">Reference proteome</keyword>
<organism evidence="2 3">
    <name type="scientific">Xylaria hypoxylon</name>
    <dbReference type="NCBI Taxonomy" id="37992"/>
    <lineage>
        <taxon>Eukaryota</taxon>
        <taxon>Fungi</taxon>
        <taxon>Dikarya</taxon>
        <taxon>Ascomycota</taxon>
        <taxon>Pezizomycotina</taxon>
        <taxon>Sordariomycetes</taxon>
        <taxon>Xylariomycetidae</taxon>
        <taxon>Xylariales</taxon>
        <taxon>Xylariaceae</taxon>
        <taxon>Xylaria</taxon>
    </lineage>
</organism>